<dbReference type="GeneID" id="10027005"/>
<dbReference type="VEuPathDB" id="FungiDB:MGYG_06297"/>
<evidence type="ECO:0000313" key="2">
    <source>
        <dbReference type="Proteomes" id="UP000002669"/>
    </source>
</evidence>
<dbReference type="EMBL" id="DS989826">
    <property type="protein sequence ID" value="EFR03296.1"/>
    <property type="molecule type" value="Genomic_DNA"/>
</dbReference>
<dbReference type="Proteomes" id="UP000002669">
    <property type="component" value="Unassembled WGS sequence"/>
</dbReference>
<name>E4UYW6_ARTGP</name>
<keyword evidence="2" id="KW-1185">Reference proteome</keyword>
<protein>
    <submittedName>
        <fullName evidence="1">Uncharacterized protein</fullName>
    </submittedName>
</protein>
<evidence type="ECO:0000313" key="1">
    <source>
        <dbReference type="EMBL" id="EFR03296.1"/>
    </source>
</evidence>
<reference evidence="2" key="1">
    <citation type="journal article" date="2012" name="MBio">
        <title>Comparative genome analysis of Trichophyton rubrum and related dermatophytes reveals candidate genes involved in infection.</title>
        <authorList>
            <person name="Martinez D.A."/>
            <person name="Oliver B.G."/>
            <person name="Graeser Y."/>
            <person name="Goldberg J.M."/>
            <person name="Li W."/>
            <person name="Martinez-Rossi N.M."/>
            <person name="Monod M."/>
            <person name="Shelest E."/>
            <person name="Barton R.C."/>
            <person name="Birch E."/>
            <person name="Brakhage A.A."/>
            <person name="Chen Z."/>
            <person name="Gurr S.J."/>
            <person name="Heiman D."/>
            <person name="Heitman J."/>
            <person name="Kosti I."/>
            <person name="Rossi A."/>
            <person name="Saif S."/>
            <person name="Samalova M."/>
            <person name="Saunders C.W."/>
            <person name="Shea T."/>
            <person name="Summerbell R.C."/>
            <person name="Xu J."/>
            <person name="Young S."/>
            <person name="Zeng Q."/>
            <person name="Birren B.W."/>
            <person name="Cuomo C.A."/>
            <person name="White T.C."/>
        </authorList>
    </citation>
    <scope>NUCLEOTIDE SEQUENCE [LARGE SCALE GENOMIC DNA]</scope>
    <source>
        <strain evidence="2">ATCC MYA-4604 / CBS 118893</strain>
    </source>
</reference>
<sequence>MSIFYRQQPPLQHENSCCIPANFLLLYKHSTLQLQNDGQSVDHPLESRRHGSPYAAGVTSKARFFSRQVCFPTMPVEEEAEHLLQIFISSTQEKAVVNFWDPI</sequence>
<dbReference type="AlphaFoldDB" id="E4UYW6"/>
<dbReference type="HOGENOM" id="CLU_2263118_0_0_1"/>
<proteinExistence type="predicted"/>
<dbReference type="RefSeq" id="XP_003171750.1">
    <property type="nucleotide sequence ID" value="XM_003171702.1"/>
</dbReference>
<gene>
    <name evidence="1" type="ORF">MGYG_06297</name>
</gene>
<organism evidence="2">
    <name type="scientific">Arthroderma gypseum (strain ATCC MYA-4604 / CBS 118893)</name>
    <name type="common">Microsporum gypseum</name>
    <dbReference type="NCBI Taxonomy" id="535722"/>
    <lineage>
        <taxon>Eukaryota</taxon>
        <taxon>Fungi</taxon>
        <taxon>Dikarya</taxon>
        <taxon>Ascomycota</taxon>
        <taxon>Pezizomycotina</taxon>
        <taxon>Eurotiomycetes</taxon>
        <taxon>Eurotiomycetidae</taxon>
        <taxon>Onygenales</taxon>
        <taxon>Arthrodermataceae</taxon>
        <taxon>Nannizzia</taxon>
    </lineage>
</organism>
<dbReference type="InParanoid" id="E4UYW6"/>
<accession>E4UYW6</accession>